<keyword evidence="6" id="KW-0479">Metal-binding</keyword>
<evidence type="ECO:0000256" key="4">
    <source>
        <dbReference type="ARBA" id="ARBA00022617"/>
    </source>
</evidence>
<feature type="transmembrane region" description="Helical" evidence="11">
    <location>
        <begin position="109"/>
        <end position="128"/>
    </location>
</feature>
<organism evidence="13 14">
    <name type="scientific">Quillaja saponaria</name>
    <name type="common">Soap bark tree</name>
    <dbReference type="NCBI Taxonomy" id="32244"/>
    <lineage>
        <taxon>Eukaryota</taxon>
        <taxon>Viridiplantae</taxon>
        <taxon>Streptophyta</taxon>
        <taxon>Embryophyta</taxon>
        <taxon>Tracheophyta</taxon>
        <taxon>Spermatophyta</taxon>
        <taxon>Magnoliopsida</taxon>
        <taxon>eudicotyledons</taxon>
        <taxon>Gunneridae</taxon>
        <taxon>Pentapetalae</taxon>
        <taxon>rosids</taxon>
        <taxon>fabids</taxon>
        <taxon>Fabales</taxon>
        <taxon>Quillajaceae</taxon>
        <taxon>Quillaja</taxon>
    </lineage>
</organism>
<evidence type="ECO:0000259" key="12">
    <source>
        <dbReference type="PROSITE" id="PS50939"/>
    </source>
</evidence>
<keyword evidence="9" id="KW-0408">Iron</keyword>
<keyword evidence="14" id="KW-1185">Reference proteome</keyword>
<keyword evidence="8 11" id="KW-1133">Transmembrane helix</keyword>
<keyword evidence="5 11" id="KW-0812">Transmembrane</keyword>
<feature type="transmembrane region" description="Helical" evidence="11">
    <location>
        <begin position="75"/>
        <end position="97"/>
    </location>
</feature>
<dbReference type="KEGG" id="qsa:O6P43_014777"/>
<dbReference type="CDD" id="cd08760">
    <property type="entry name" value="Cyt_b561_FRRS1_like"/>
    <property type="match status" value="1"/>
</dbReference>
<dbReference type="PANTHER" id="PTHR15422:SF24">
    <property type="entry name" value="DOMON RELATED DOMAIN-CONTAINING PROTEIN"/>
    <property type="match status" value="1"/>
</dbReference>
<keyword evidence="10 11" id="KW-0472">Membrane</keyword>
<evidence type="ECO:0000313" key="14">
    <source>
        <dbReference type="Proteomes" id="UP001163823"/>
    </source>
</evidence>
<dbReference type="Pfam" id="PF03188">
    <property type="entry name" value="Cytochrom_B561"/>
    <property type="match status" value="1"/>
</dbReference>
<dbReference type="AlphaFoldDB" id="A0AAD7PR27"/>
<feature type="transmembrane region" description="Helical" evidence="11">
    <location>
        <begin position="7"/>
        <end position="31"/>
    </location>
</feature>
<dbReference type="Gene3D" id="1.20.120.1770">
    <property type="match status" value="1"/>
</dbReference>
<dbReference type="PROSITE" id="PS50939">
    <property type="entry name" value="CYTOCHROME_B561"/>
    <property type="match status" value="1"/>
</dbReference>
<dbReference type="GO" id="GO:0140575">
    <property type="term" value="F:transmembrane monodehydroascorbate reductase activity"/>
    <property type="evidence" value="ECO:0007669"/>
    <property type="project" value="InterPro"/>
</dbReference>
<dbReference type="SMART" id="SM00665">
    <property type="entry name" value="B561"/>
    <property type="match status" value="1"/>
</dbReference>
<name>A0AAD7PR27_QUISA</name>
<dbReference type="EMBL" id="JARAOO010000006">
    <property type="protein sequence ID" value="KAJ7965066.1"/>
    <property type="molecule type" value="Genomic_DNA"/>
</dbReference>
<evidence type="ECO:0000256" key="1">
    <source>
        <dbReference type="ARBA" id="ARBA00001970"/>
    </source>
</evidence>
<proteinExistence type="predicted"/>
<feature type="transmembrane region" description="Helical" evidence="11">
    <location>
        <begin position="43"/>
        <end position="63"/>
    </location>
</feature>
<reference evidence="13" key="1">
    <citation type="journal article" date="2023" name="Science">
        <title>Elucidation of the pathway for biosynthesis of saponin adjuvants from the soapbark tree.</title>
        <authorList>
            <person name="Reed J."/>
            <person name="Orme A."/>
            <person name="El-Demerdash A."/>
            <person name="Owen C."/>
            <person name="Martin L.B.B."/>
            <person name="Misra R.C."/>
            <person name="Kikuchi S."/>
            <person name="Rejzek M."/>
            <person name="Martin A.C."/>
            <person name="Harkess A."/>
            <person name="Leebens-Mack J."/>
            <person name="Louveau T."/>
            <person name="Stephenson M.J."/>
            <person name="Osbourn A."/>
        </authorList>
    </citation>
    <scope>NUCLEOTIDE SEQUENCE</scope>
    <source>
        <strain evidence="13">S10</strain>
    </source>
</reference>
<accession>A0AAD7PR27</accession>
<dbReference type="GO" id="GO:0046872">
    <property type="term" value="F:metal ion binding"/>
    <property type="evidence" value="ECO:0007669"/>
    <property type="project" value="UniProtKB-KW"/>
</dbReference>
<evidence type="ECO:0000256" key="5">
    <source>
        <dbReference type="ARBA" id="ARBA00022692"/>
    </source>
</evidence>
<feature type="domain" description="Cytochrome b561" evidence="12">
    <location>
        <begin position="1"/>
        <end position="136"/>
    </location>
</feature>
<keyword evidence="3" id="KW-0813">Transport</keyword>
<comment type="caution">
    <text evidence="13">The sequence shown here is derived from an EMBL/GenBank/DDBJ whole genome shotgun (WGS) entry which is preliminary data.</text>
</comment>
<evidence type="ECO:0000256" key="2">
    <source>
        <dbReference type="ARBA" id="ARBA00004141"/>
    </source>
</evidence>
<dbReference type="GO" id="GO:0016020">
    <property type="term" value="C:membrane"/>
    <property type="evidence" value="ECO:0007669"/>
    <property type="project" value="UniProtKB-SubCell"/>
</dbReference>
<dbReference type="InterPro" id="IPR045150">
    <property type="entry name" value="CYB561D1/2"/>
</dbReference>
<evidence type="ECO:0000256" key="6">
    <source>
        <dbReference type="ARBA" id="ARBA00022723"/>
    </source>
</evidence>
<dbReference type="Proteomes" id="UP001163823">
    <property type="component" value="Chromosome 6"/>
</dbReference>
<keyword evidence="7" id="KW-0249">Electron transport</keyword>
<comment type="cofactor">
    <cofactor evidence="1">
        <name>heme b</name>
        <dbReference type="ChEBI" id="CHEBI:60344"/>
    </cofactor>
</comment>
<evidence type="ECO:0000256" key="9">
    <source>
        <dbReference type="ARBA" id="ARBA00023004"/>
    </source>
</evidence>
<sequence>MWKKTENLFYVHAILQLLAVLLVTTAAIMSVKNFSNSFNNSHQRIGLALYGIIWLQVLVGFLLPQRGSKGRSVWFFVHWAIGIAVALLGVLNIYTGLQAYHDKTSRSTWPWTIILTVQISSIVLFYLFQDKWVHIQNQGVTMGNEPTRITCQEVSVDDKKKELKVESC</sequence>
<dbReference type="PANTHER" id="PTHR15422">
    <property type="entry name" value="OS05G0565100 PROTEIN"/>
    <property type="match status" value="1"/>
</dbReference>
<evidence type="ECO:0000256" key="8">
    <source>
        <dbReference type="ARBA" id="ARBA00022989"/>
    </source>
</evidence>
<dbReference type="InterPro" id="IPR006593">
    <property type="entry name" value="Cyt_b561/ferric_Rdtase_TM"/>
</dbReference>
<evidence type="ECO:0000256" key="11">
    <source>
        <dbReference type="SAM" id="Phobius"/>
    </source>
</evidence>
<dbReference type="GO" id="GO:0020037">
    <property type="term" value="F:heme binding"/>
    <property type="evidence" value="ECO:0007669"/>
    <property type="project" value="TreeGrafter"/>
</dbReference>
<evidence type="ECO:0000256" key="3">
    <source>
        <dbReference type="ARBA" id="ARBA00022448"/>
    </source>
</evidence>
<evidence type="ECO:0000256" key="7">
    <source>
        <dbReference type="ARBA" id="ARBA00022982"/>
    </source>
</evidence>
<gene>
    <name evidence="13" type="ORF">O6P43_014777</name>
</gene>
<evidence type="ECO:0000256" key="10">
    <source>
        <dbReference type="ARBA" id="ARBA00023136"/>
    </source>
</evidence>
<protein>
    <submittedName>
        <fullName evidence="13">Cytochrome b561 domain-containing protein</fullName>
    </submittedName>
</protein>
<evidence type="ECO:0000313" key="13">
    <source>
        <dbReference type="EMBL" id="KAJ7965066.1"/>
    </source>
</evidence>
<comment type="subcellular location">
    <subcellularLocation>
        <location evidence="2">Membrane</location>
        <topology evidence="2">Multi-pass membrane protein</topology>
    </subcellularLocation>
</comment>
<keyword evidence="4" id="KW-0349">Heme</keyword>